<comment type="cofactor">
    <cofactor evidence="4">
        <name>Zn(2+)</name>
        <dbReference type="ChEBI" id="CHEBI:29105"/>
    </cofactor>
    <text evidence="4">Binds 2 Zn(2+) ions.</text>
</comment>
<name>A0A1R1XPX6_9FUNG</name>
<feature type="binding site" evidence="4">
    <location>
        <position position="132"/>
    </location>
    <ligand>
        <name>Mg(2+)</name>
        <dbReference type="ChEBI" id="CHEBI:18420"/>
    </ligand>
</feature>
<keyword evidence="4" id="KW-0862">Zinc</keyword>
<dbReference type="AlphaFoldDB" id="A0A1R1XPX6"/>
<comment type="caution">
    <text evidence="7">The sequence shown here is derived from an EMBL/GenBank/DDBJ whole genome shotgun (WGS) entry which is preliminary data.</text>
</comment>
<feature type="binding site" evidence="4">
    <location>
        <position position="277"/>
    </location>
    <ligand>
        <name>Zn(2+)</name>
        <dbReference type="ChEBI" id="CHEBI:29105"/>
        <label>2</label>
    </ligand>
</feature>
<keyword evidence="8" id="KW-1185">Reference proteome</keyword>
<comment type="similarity">
    <text evidence="5">Belongs to the alkaline phosphatase family.</text>
</comment>
<protein>
    <recommendedName>
        <fullName evidence="1">alkaline phosphatase</fullName>
        <ecNumber evidence="1">3.1.3.1</ecNumber>
    </recommendedName>
</protein>
<feature type="binding site" evidence="4">
    <location>
        <position position="134"/>
    </location>
    <ligand>
        <name>Mg(2+)</name>
        <dbReference type="ChEBI" id="CHEBI:18420"/>
    </ligand>
</feature>
<reference evidence="7 8" key="1">
    <citation type="submission" date="2017-01" db="EMBL/GenBank/DDBJ databases">
        <authorList>
            <person name="Mah S.A."/>
            <person name="Swanson W.J."/>
            <person name="Moy G.W."/>
            <person name="Vacquier V.D."/>
        </authorList>
    </citation>
    <scope>NUCLEOTIDE SEQUENCE [LARGE SCALE GENOMIC DNA]</scope>
    <source>
        <strain evidence="7 8">GSMNP</strain>
    </source>
</reference>
<evidence type="ECO:0000256" key="3">
    <source>
        <dbReference type="PIRSR" id="PIRSR601952-1"/>
    </source>
</evidence>
<dbReference type="PANTHER" id="PTHR11596">
    <property type="entry name" value="ALKALINE PHOSPHATASE"/>
    <property type="match status" value="1"/>
</dbReference>
<dbReference type="OrthoDB" id="7392499at2759"/>
<dbReference type="InterPro" id="IPR001952">
    <property type="entry name" value="Alkaline_phosphatase"/>
</dbReference>
<feature type="binding site" evidence="4">
    <location>
        <position position="33"/>
    </location>
    <ligand>
        <name>Mg(2+)</name>
        <dbReference type="ChEBI" id="CHEBI:18420"/>
    </ligand>
</feature>
<dbReference type="EMBL" id="LSSN01002276">
    <property type="protein sequence ID" value="OMJ16646.1"/>
    <property type="molecule type" value="Genomic_DNA"/>
</dbReference>
<evidence type="ECO:0000256" key="2">
    <source>
        <dbReference type="ARBA" id="ARBA00022553"/>
    </source>
</evidence>
<dbReference type="CDD" id="cd16012">
    <property type="entry name" value="ALP"/>
    <property type="match status" value="1"/>
</dbReference>
<keyword evidence="4" id="KW-0460">Magnesium</keyword>
<dbReference type="GO" id="GO:0000329">
    <property type="term" value="C:fungal-type vacuole membrane"/>
    <property type="evidence" value="ECO:0007669"/>
    <property type="project" value="TreeGrafter"/>
</dbReference>
<feature type="binding site" evidence="4">
    <location>
        <position position="272"/>
    </location>
    <ligand>
        <name>Mg(2+)</name>
        <dbReference type="ChEBI" id="CHEBI:18420"/>
    </ligand>
</feature>
<organism evidence="7 8">
    <name type="scientific">Smittium culicis</name>
    <dbReference type="NCBI Taxonomy" id="133412"/>
    <lineage>
        <taxon>Eukaryota</taxon>
        <taxon>Fungi</taxon>
        <taxon>Fungi incertae sedis</taxon>
        <taxon>Zoopagomycota</taxon>
        <taxon>Kickxellomycotina</taxon>
        <taxon>Harpellomycetes</taxon>
        <taxon>Harpellales</taxon>
        <taxon>Legeriomycetaceae</taxon>
        <taxon>Smittium</taxon>
    </lineage>
</organism>
<dbReference type="Proteomes" id="UP000187283">
    <property type="component" value="Unassembled WGS sequence"/>
</dbReference>
<feature type="binding site" evidence="4">
    <location>
        <position position="33"/>
    </location>
    <ligand>
        <name>Zn(2+)</name>
        <dbReference type="ChEBI" id="CHEBI:29105"/>
        <label>2</label>
    </ligand>
</feature>
<dbReference type="PRINTS" id="PR00113">
    <property type="entry name" value="ALKPHPHTASE"/>
</dbReference>
<feature type="active site" description="Phosphoserine intermediate" evidence="3">
    <location>
        <position position="81"/>
    </location>
</feature>
<dbReference type="GO" id="GO:0004035">
    <property type="term" value="F:alkaline phosphatase activity"/>
    <property type="evidence" value="ECO:0007669"/>
    <property type="project" value="UniProtKB-EC"/>
</dbReference>
<keyword evidence="6" id="KW-0732">Signal</keyword>
<dbReference type="EC" id="3.1.3.1" evidence="1"/>
<dbReference type="Gene3D" id="3.40.720.10">
    <property type="entry name" value="Alkaline Phosphatase, subunit A"/>
    <property type="match status" value="1"/>
</dbReference>
<dbReference type="Gene3D" id="1.10.60.40">
    <property type="match status" value="1"/>
</dbReference>
<evidence type="ECO:0000313" key="7">
    <source>
        <dbReference type="EMBL" id="OMJ16646.1"/>
    </source>
</evidence>
<dbReference type="SUPFAM" id="SSF53649">
    <property type="entry name" value="Alkaline phosphatase-like"/>
    <property type="match status" value="1"/>
</dbReference>
<evidence type="ECO:0000256" key="5">
    <source>
        <dbReference type="RuleBase" id="RU003946"/>
    </source>
</evidence>
<evidence type="ECO:0000313" key="8">
    <source>
        <dbReference type="Proteomes" id="UP000187283"/>
    </source>
</evidence>
<feature type="binding site" evidence="4">
    <location>
        <position position="320"/>
    </location>
    <ligand>
        <name>Zn(2+)</name>
        <dbReference type="ChEBI" id="CHEBI:29105"/>
        <label>2</label>
    </ligand>
</feature>
<feature type="signal peptide" evidence="6">
    <location>
        <begin position="1"/>
        <end position="18"/>
    </location>
</feature>
<evidence type="ECO:0000256" key="4">
    <source>
        <dbReference type="PIRSR" id="PIRSR601952-2"/>
    </source>
</evidence>
<feature type="chain" id="PRO_5013045575" description="alkaline phosphatase" evidence="6">
    <location>
        <begin position="19"/>
        <end position="488"/>
    </location>
</feature>
<keyword evidence="4" id="KW-0479">Metal-binding</keyword>
<accession>A0A1R1XPX6</accession>
<dbReference type="GO" id="GO:0046872">
    <property type="term" value="F:metal ion binding"/>
    <property type="evidence" value="ECO:0007669"/>
    <property type="project" value="UniProtKB-KW"/>
</dbReference>
<evidence type="ECO:0000256" key="6">
    <source>
        <dbReference type="SAM" id="SignalP"/>
    </source>
</evidence>
<feature type="binding site" evidence="4">
    <location>
        <position position="281"/>
    </location>
    <ligand>
        <name>Zn(2+)</name>
        <dbReference type="ChEBI" id="CHEBI:29105"/>
        <label>2</label>
    </ligand>
</feature>
<dbReference type="STRING" id="133412.A0A1R1XPX6"/>
<comment type="cofactor">
    <cofactor evidence="4">
        <name>Mg(2+)</name>
        <dbReference type="ChEBI" id="CHEBI:18420"/>
    </cofactor>
    <text evidence="4">Binds 1 Mg(2+) ion.</text>
</comment>
<feature type="binding site" evidence="4">
    <location>
        <position position="319"/>
    </location>
    <ligand>
        <name>Zn(2+)</name>
        <dbReference type="ChEBI" id="CHEBI:29105"/>
        <label>2</label>
    </ligand>
</feature>
<dbReference type="Pfam" id="PF00245">
    <property type="entry name" value="Alk_phosphatase"/>
    <property type="match status" value="1"/>
</dbReference>
<feature type="binding site" evidence="4">
    <location>
        <position position="418"/>
    </location>
    <ligand>
        <name>Zn(2+)</name>
        <dbReference type="ChEBI" id="CHEBI:29105"/>
        <label>2</label>
    </ligand>
</feature>
<gene>
    <name evidence="7" type="ORF">AYI70_g6467</name>
</gene>
<dbReference type="SMART" id="SM00098">
    <property type="entry name" value="alkPPc"/>
    <property type="match status" value="1"/>
</dbReference>
<dbReference type="PANTHER" id="PTHR11596:SF5">
    <property type="entry name" value="ALKALINE PHOSPHATASE"/>
    <property type="match status" value="1"/>
</dbReference>
<sequence length="488" mass="53139">MRLSVVSLVLAAVSTVSGLPNHPKKNLIMMVSDGFGPASEVAARAYIQQSQKYPEDYMTNLDKILIGSSRTRSSDSFVTDSAAGAVAFASGIKTYNNALGVDRNGVPVGTNMEAAHRLGYKTGIVVKSYITDATPAAFASHVLERAMNSLIAEQMAGLVPEVGRNLDLMFGGGKCTFMPNSTKGSCRADNRDIISEMKAAGWTTTETRDEFNKIPVNVEFPVSGMYAVKSIPYAIDYPINDVPSLPEMAKKALDILSEATKNSEYGFYVMIEGSRIDHAGHDNDLGSQIREVIEYYETIKVVSEFIDANPNTVMISTSDHETGGLTLGRDNKYFFRPLVYANQTMSIDISCAGLLELPLKDRGAYVTEKMLPIHLGMSNATEAIASKVLASKIRADCLQAMSDALNRDSNINWSSLGHSGVDVNLYAKGVTTEQLAGNNENTDIGKWLTKYLDVDVNAVTKELAKINVSQYPYTRAPSTYVFDYISHD</sequence>
<evidence type="ECO:0000256" key="1">
    <source>
        <dbReference type="ARBA" id="ARBA00012647"/>
    </source>
</evidence>
<proteinExistence type="inferred from homology"/>
<dbReference type="InterPro" id="IPR017850">
    <property type="entry name" value="Alkaline_phosphatase_core_sf"/>
</dbReference>
<keyword evidence="2" id="KW-0597">Phosphoprotein</keyword>